<keyword evidence="2" id="KW-1185">Reference proteome</keyword>
<organism evidence="1 2">
    <name type="scientific">Coniosporium uncinatum</name>
    <dbReference type="NCBI Taxonomy" id="93489"/>
    <lineage>
        <taxon>Eukaryota</taxon>
        <taxon>Fungi</taxon>
        <taxon>Dikarya</taxon>
        <taxon>Ascomycota</taxon>
        <taxon>Pezizomycotina</taxon>
        <taxon>Dothideomycetes</taxon>
        <taxon>Dothideomycetes incertae sedis</taxon>
        <taxon>Coniosporium</taxon>
    </lineage>
</organism>
<sequence length="424" mass="46490">MNGAGRIRGMSVAAEHKPFLNTSLAICTKASEAVDGKGERKASLDHVGETIDALLKDASKIIGTSKLTVEGRWVYGYEMSGRDNKLVEKSDQDTARERIAQEESEWIQAIRFFKNLIAVTQKLTTLTWTTHLPFSTHLFDTIPITIMSMHLRVHIPEAPKIAGIIRSPSATSGDDLVPLIYFKELRSLKIEGIQDSCQLVVWATAFSCPLETLELSMAEGPILRKEEADWPVITEDTVQEIGGRDLALDLWDTHAASLEGTGKLGWLYGHGEYLDYKAIIAARSTVANKDTRTQLPIRELSLKGFVLDDTSFRVHFKNLAVLNLDGCFDAGLAFGESMKDRITVNVLAALKVEVVPVSHGNAAELKTTAQVKGTVDVEVEDGEIEKTRARMEMLTAEVSSPAASSTAWSEAGDETEGSDKVSER</sequence>
<protein>
    <submittedName>
        <fullName evidence="1">Uncharacterized protein</fullName>
    </submittedName>
</protein>
<reference evidence="1" key="1">
    <citation type="submission" date="2024-09" db="EMBL/GenBank/DDBJ databases">
        <title>Black Yeasts Isolated from many extreme environments.</title>
        <authorList>
            <person name="Coleine C."/>
            <person name="Stajich J.E."/>
            <person name="Selbmann L."/>
        </authorList>
    </citation>
    <scope>NUCLEOTIDE SEQUENCE</scope>
    <source>
        <strain evidence="1">CCFEE 5737</strain>
    </source>
</reference>
<proteinExistence type="predicted"/>
<dbReference type="Proteomes" id="UP001186974">
    <property type="component" value="Unassembled WGS sequence"/>
</dbReference>
<gene>
    <name evidence="1" type="ORF">LTS18_005453</name>
</gene>
<name>A0ACC3D4K7_9PEZI</name>
<comment type="caution">
    <text evidence="1">The sequence shown here is derived from an EMBL/GenBank/DDBJ whole genome shotgun (WGS) entry which is preliminary data.</text>
</comment>
<dbReference type="EMBL" id="JAWDJW010007629">
    <property type="protein sequence ID" value="KAK3061776.1"/>
    <property type="molecule type" value="Genomic_DNA"/>
</dbReference>
<evidence type="ECO:0000313" key="2">
    <source>
        <dbReference type="Proteomes" id="UP001186974"/>
    </source>
</evidence>
<evidence type="ECO:0000313" key="1">
    <source>
        <dbReference type="EMBL" id="KAK3061776.1"/>
    </source>
</evidence>
<accession>A0ACC3D4K7</accession>